<dbReference type="PROSITE" id="PS50043">
    <property type="entry name" value="HTH_LUXR_2"/>
    <property type="match status" value="1"/>
</dbReference>
<dbReference type="InterPro" id="IPR016032">
    <property type="entry name" value="Sig_transdc_resp-reg_C-effctor"/>
</dbReference>
<proteinExistence type="predicted"/>
<protein>
    <submittedName>
        <fullName evidence="5">Regulatory protein, luxR family</fullName>
    </submittedName>
</protein>
<evidence type="ECO:0000313" key="5">
    <source>
        <dbReference type="EMBL" id="SHI47684.1"/>
    </source>
</evidence>
<dbReference type="PANTHER" id="PTHR44688">
    <property type="entry name" value="DNA-BINDING TRANSCRIPTIONAL ACTIVATOR DEVR_DOSR"/>
    <property type="match status" value="1"/>
</dbReference>
<dbReference type="EMBL" id="FQYR01000002">
    <property type="protein sequence ID" value="SHI47684.1"/>
    <property type="molecule type" value="Genomic_DNA"/>
</dbReference>
<dbReference type="PRINTS" id="PR00038">
    <property type="entry name" value="HTHLUXR"/>
</dbReference>
<name>A0A1M6BG18_9BACT</name>
<keyword evidence="3" id="KW-0804">Transcription</keyword>
<keyword evidence="6" id="KW-1185">Reference proteome</keyword>
<keyword evidence="1" id="KW-0805">Transcription regulation</keyword>
<dbReference type="SMART" id="SM00421">
    <property type="entry name" value="HTH_LUXR"/>
    <property type="match status" value="1"/>
</dbReference>
<dbReference type="InterPro" id="IPR000792">
    <property type="entry name" value="Tscrpt_reg_LuxR_C"/>
</dbReference>
<accession>A0A1M6BG18</accession>
<dbReference type="STRING" id="1123071.SAMN02745181_0208"/>
<dbReference type="Gene3D" id="1.10.10.10">
    <property type="entry name" value="Winged helix-like DNA-binding domain superfamily/Winged helix DNA-binding domain"/>
    <property type="match status" value="1"/>
</dbReference>
<evidence type="ECO:0000259" key="4">
    <source>
        <dbReference type="PROSITE" id="PS50043"/>
    </source>
</evidence>
<dbReference type="PROSITE" id="PS00622">
    <property type="entry name" value="HTH_LUXR_1"/>
    <property type="match status" value="1"/>
</dbReference>
<dbReference type="Pfam" id="PF00196">
    <property type="entry name" value="GerE"/>
    <property type="match status" value="1"/>
</dbReference>
<evidence type="ECO:0000256" key="2">
    <source>
        <dbReference type="ARBA" id="ARBA00023125"/>
    </source>
</evidence>
<keyword evidence="2" id="KW-0238">DNA-binding</keyword>
<feature type="domain" description="HTH luxR-type" evidence="4">
    <location>
        <begin position="197"/>
        <end position="262"/>
    </location>
</feature>
<dbReference type="PANTHER" id="PTHR44688:SF16">
    <property type="entry name" value="DNA-BINDING TRANSCRIPTIONAL ACTIVATOR DEVR_DOSR"/>
    <property type="match status" value="1"/>
</dbReference>
<dbReference type="OrthoDB" id="192836at2"/>
<dbReference type="SUPFAM" id="SSF46894">
    <property type="entry name" value="C-terminal effector domain of the bipartite response regulators"/>
    <property type="match status" value="1"/>
</dbReference>
<dbReference type="CDD" id="cd06170">
    <property type="entry name" value="LuxR_C_like"/>
    <property type="match status" value="1"/>
</dbReference>
<dbReference type="AlphaFoldDB" id="A0A1M6BG18"/>
<reference evidence="5 6" key="1">
    <citation type="submission" date="2016-11" db="EMBL/GenBank/DDBJ databases">
        <authorList>
            <person name="Jaros S."/>
            <person name="Januszkiewicz K."/>
            <person name="Wedrychowicz H."/>
        </authorList>
    </citation>
    <scope>NUCLEOTIDE SEQUENCE [LARGE SCALE GENOMIC DNA]</scope>
    <source>
        <strain evidence="5 6">DSM 18772</strain>
    </source>
</reference>
<dbReference type="InParanoid" id="A0A1M6BG18"/>
<dbReference type="InterPro" id="IPR036388">
    <property type="entry name" value="WH-like_DNA-bd_sf"/>
</dbReference>
<dbReference type="GO" id="GO:0006355">
    <property type="term" value="P:regulation of DNA-templated transcription"/>
    <property type="evidence" value="ECO:0007669"/>
    <property type="project" value="InterPro"/>
</dbReference>
<sequence length="268" mass="30319">MSPPNPPQGGPPLTRLSHHQWKKINQVVTEIHAAESIPTLERIVADLIPKIIGAEWVVWNEHDEEIQLDKVAVTSGYEGICHPLVPVVNELIHTHPIVEGLGMIGNLGKDKNVWSFTDFKTEQELRKVPIWHEVYQHIAIHHQLLTQLHANDSRGVTLTVHSCSAFSEEQRTMVAVLRDHLEIVCRRLAVIEPMNHPELGCNILTAREQEVFMQLIAGKTNTEIGIILGISSRTVEKHVTHILSKYQAENRMSLLTMVHRKQWPANGN</sequence>
<gene>
    <name evidence="5" type="ORF">SAMN02745181_0208</name>
</gene>
<evidence type="ECO:0000256" key="3">
    <source>
        <dbReference type="ARBA" id="ARBA00023163"/>
    </source>
</evidence>
<dbReference type="Proteomes" id="UP000184510">
    <property type="component" value="Unassembled WGS sequence"/>
</dbReference>
<evidence type="ECO:0000256" key="1">
    <source>
        <dbReference type="ARBA" id="ARBA00023015"/>
    </source>
</evidence>
<organism evidence="5 6">
    <name type="scientific">Rubritalea squalenifaciens DSM 18772</name>
    <dbReference type="NCBI Taxonomy" id="1123071"/>
    <lineage>
        <taxon>Bacteria</taxon>
        <taxon>Pseudomonadati</taxon>
        <taxon>Verrucomicrobiota</taxon>
        <taxon>Verrucomicrobiia</taxon>
        <taxon>Verrucomicrobiales</taxon>
        <taxon>Rubritaleaceae</taxon>
        <taxon>Rubritalea</taxon>
    </lineage>
</organism>
<dbReference type="GO" id="GO:0003677">
    <property type="term" value="F:DNA binding"/>
    <property type="evidence" value="ECO:0007669"/>
    <property type="project" value="UniProtKB-KW"/>
</dbReference>
<dbReference type="RefSeq" id="WP_143157653.1">
    <property type="nucleotide sequence ID" value="NZ_FQYR01000002.1"/>
</dbReference>
<evidence type="ECO:0000313" key="6">
    <source>
        <dbReference type="Proteomes" id="UP000184510"/>
    </source>
</evidence>